<dbReference type="RefSeq" id="XP_052132982.1">
    <property type="nucleotide sequence ID" value="XM_052277022.1"/>
</dbReference>
<evidence type="ECO:0000259" key="3">
    <source>
        <dbReference type="SMART" id="SM00214"/>
    </source>
</evidence>
<name>A0A9C6XBH5_FRAOC</name>
<evidence type="ECO:0000256" key="2">
    <source>
        <dbReference type="SAM" id="MobiDB-lite"/>
    </source>
</evidence>
<proteinExistence type="predicted"/>
<dbReference type="AlphaFoldDB" id="A0A9C6XBH5"/>
<dbReference type="OrthoDB" id="6022609at2759"/>
<feature type="region of interest" description="Disordered" evidence="2">
    <location>
        <begin position="223"/>
        <end position="245"/>
    </location>
</feature>
<reference evidence="5" key="1">
    <citation type="submission" date="2025-08" db="UniProtKB">
        <authorList>
            <consortium name="RefSeq"/>
        </authorList>
    </citation>
    <scope>IDENTIFICATION</scope>
    <source>
        <tissue evidence="5">Whole organism</tissue>
    </source>
</reference>
<dbReference type="PANTHER" id="PTHR11348">
    <property type="entry name" value="CONNECTIVE TISSUE GROWTH FACTOR-RELATED"/>
    <property type="match status" value="1"/>
</dbReference>
<dbReference type="GO" id="GO:0045597">
    <property type="term" value="P:positive regulation of cell differentiation"/>
    <property type="evidence" value="ECO:0007669"/>
    <property type="project" value="TreeGrafter"/>
</dbReference>
<dbReference type="InterPro" id="IPR050941">
    <property type="entry name" value="CCN"/>
</dbReference>
<feature type="compositionally biased region" description="Low complexity" evidence="2">
    <location>
        <begin position="233"/>
        <end position="245"/>
    </location>
</feature>
<keyword evidence="1" id="KW-0732">Signal</keyword>
<evidence type="ECO:0000256" key="1">
    <source>
        <dbReference type="ARBA" id="ARBA00022729"/>
    </source>
</evidence>
<dbReference type="GO" id="GO:0005178">
    <property type="term" value="F:integrin binding"/>
    <property type="evidence" value="ECO:0007669"/>
    <property type="project" value="TreeGrafter"/>
</dbReference>
<dbReference type="SMART" id="SM00214">
    <property type="entry name" value="VWC"/>
    <property type="match status" value="3"/>
</dbReference>
<feature type="domain" description="VWFC" evidence="3">
    <location>
        <begin position="257"/>
        <end position="329"/>
    </location>
</feature>
<dbReference type="GO" id="GO:0007155">
    <property type="term" value="P:cell adhesion"/>
    <property type="evidence" value="ECO:0007669"/>
    <property type="project" value="TreeGrafter"/>
</dbReference>
<organism evidence="4 5">
    <name type="scientific">Frankliniella occidentalis</name>
    <name type="common">Western flower thrips</name>
    <name type="synonym">Euthrips occidentalis</name>
    <dbReference type="NCBI Taxonomy" id="133901"/>
    <lineage>
        <taxon>Eukaryota</taxon>
        <taxon>Metazoa</taxon>
        <taxon>Ecdysozoa</taxon>
        <taxon>Arthropoda</taxon>
        <taxon>Hexapoda</taxon>
        <taxon>Insecta</taxon>
        <taxon>Pterygota</taxon>
        <taxon>Neoptera</taxon>
        <taxon>Paraneoptera</taxon>
        <taxon>Thysanoptera</taxon>
        <taxon>Terebrantia</taxon>
        <taxon>Thripoidea</taxon>
        <taxon>Thripidae</taxon>
        <taxon>Frankliniella</taxon>
    </lineage>
</organism>
<dbReference type="InterPro" id="IPR001007">
    <property type="entry name" value="VWF_dom"/>
</dbReference>
<sequence length="446" mass="46703">MCSCAGGSVSCSPRCKAPFMRRGARADPLCVEKDSDDPCCVLMVCASESEPEPPAESCTFKNKTYSRGQTFFDACESTCNCGEAGNVTCKPRCPPTEAKMSDRCVAVPDSADPCCTVVLCDVTLGDEVAKPAMGAEEAALSLRLQLGGAEAVNSTAVRLSFPGGDLPDNVTVEASVDGRVWSRQEVVHEAGAAVISALQSGRTYFIRLRVPMSADMGNTVEVSLPAGPPTSAAPPSTTAAPAAANGTSAATPSAAACTYKGKGYALDEEFHDGCLAFCACTSTGMQCAPLECPTDFGLDLLDPECLDWETVPRNFVPQPPHCCPEKVSCRNNGSCAYEGQRFPNFSEIPTKVTGCGQRCYCEYGNVTCEAVCPPVAPAPPAALPCEPQQAILGHQHGDDCCLFWMCPQPVPHFGGHPGNETDQGERPPAPPTPSKASFPLVLAPTP</sequence>
<protein>
    <submittedName>
        <fullName evidence="5">Epidermal cell surface receptor</fullName>
    </submittedName>
</protein>
<gene>
    <name evidence="5" type="primary">LOC127748626</name>
</gene>
<dbReference type="Proteomes" id="UP000504606">
    <property type="component" value="Unplaced"/>
</dbReference>
<keyword evidence="5" id="KW-0675">Receptor</keyword>
<dbReference type="PANTHER" id="PTHR11348:SF34">
    <property type="entry name" value="EPIDERMAL CELL SURFACE RECEPTOR-RELATED"/>
    <property type="match status" value="1"/>
</dbReference>
<evidence type="ECO:0000313" key="5">
    <source>
        <dbReference type="RefSeq" id="XP_052132982.1"/>
    </source>
</evidence>
<dbReference type="GO" id="GO:0005615">
    <property type="term" value="C:extracellular space"/>
    <property type="evidence" value="ECO:0007669"/>
    <property type="project" value="TreeGrafter"/>
</dbReference>
<feature type="region of interest" description="Disordered" evidence="2">
    <location>
        <begin position="414"/>
        <end position="446"/>
    </location>
</feature>
<accession>A0A9C6XBH5</accession>
<feature type="non-terminal residue" evidence="5">
    <location>
        <position position="446"/>
    </location>
</feature>
<dbReference type="KEGG" id="foc:127748626"/>
<feature type="domain" description="VWFC" evidence="3">
    <location>
        <begin position="58"/>
        <end position="120"/>
    </location>
</feature>
<evidence type="ECO:0000313" key="4">
    <source>
        <dbReference type="Proteomes" id="UP000504606"/>
    </source>
</evidence>
<keyword evidence="4" id="KW-1185">Reference proteome</keyword>
<dbReference type="GeneID" id="127748626"/>
<feature type="domain" description="VWFC" evidence="3">
    <location>
        <begin position="335"/>
        <end position="406"/>
    </location>
</feature>